<dbReference type="STRING" id="1073353.H740_04133"/>
<dbReference type="RefSeq" id="WP_002951593.1">
    <property type="nucleotide sequence ID" value="NZ_AOTD01000107.1"/>
</dbReference>
<dbReference type="Pfam" id="PF10518">
    <property type="entry name" value="TAT_signal"/>
    <property type="match status" value="1"/>
</dbReference>
<comment type="caution">
    <text evidence="2">The sequence shown here is derived from an EMBL/GenBank/DDBJ whole genome shotgun (WGS) entry which is preliminary data.</text>
</comment>
<dbReference type="EMBL" id="AOTD01000107">
    <property type="protein sequence ID" value="EMG30886.1"/>
    <property type="molecule type" value="Genomic_DNA"/>
</dbReference>
<dbReference type="PROSITE" id="PS51318">
    <property type="entry name" value="TAT"/>
    <property type="match status" value="1"/>
</dbReference>
<proteinExistence type="predicted"/>
<sequence>MQEQMSRRDLLKLSMAGAGALALGAVNAQASALNAKDVKFDEEWD</sequence>
<reference evidence="2 3" key="1">
    <citation type="submission" date="2013-02" db="EMBL/GenBank/DDBJ databases">
        <title>Co-occurrence of anaerobic bacteria in colorectal carcinomas.</title>
        <authorList>
            <person name="Holt R.A."/>
            <person name="Warren R.L."/>
            <person name="Allen-Vercoe E."/>
            <person name="Pleasance S."/>
            <person name="Freeman D.J."/>
            <person name="Watson P."/>
            <person name="Moore R."/>
            <person name="Cochrane K."/>
        </authorList>
    </citation>
    <scope>NUCLEOTIDE SEQUENCE [LARGE SCALE GENOMIC DNA]</scope>
    <source>
        <strain evidence="2 3">CC57C</strain>
    </source>
</reference>
<dbReference type="Proteomes" id="UP000011782">
    <property type="component" value="Unassembled WGS sequence"/>
</dbReference>
<gene>
    <name evidence="2" type="ORF">H740_04133</name>
</gene>
<evidence type="ECO:0000313" key="3">
    <source>
        <dbReference type="Proteomes" id="UP000011782"/>
    </source>
</evidence>
<dbReference type="InterPro" id="IPR006311">
    <property type="entry name" value="TAT_signal"/>
</dbReference>
<feature type="non-terminal residue" evidence="2">
    <location>
        <position position="45"/>
    </location>
</feature>
<dbReference type="AlphaFoldDB" id="M3IL86"/>
<dbReference type="NCBIfam" id="TIGR01409">
    <property type="entry name" value="TAT_signal_seq"/>
    <property type="match status" value="1"/>
</dbReference>
<accession>M3IL86</accession>
<name>M3IL86_9BACT</name>
<evidence type="ECO:0000313" key="2">
    <source>
        <dbReference type="EMBL" id="EMG30886.1"/>
    </source>
</evidence>
<keyword evidence="1" id="KW-0500">Molybdenum</keyword>
<dbReference type="InterPro" id="IPR019546">
    <property type="entry name" value="TAT_signal_bac_arc"/>
</dbReference>
<protein>
    <submittedName>
        <fullName evidence="2">Radical SAM domain-containing protein</fullName>
    </submittedName>
</protein>
<evidence type="ECO:0000256" key="1">
    <source>
        <dbReference type="ARBA" id="ARBA00022505"/>
    </source>
</evidence>
<organism evidence="2 3">
    <name type="scientific">Campylobacter showae CC57C</name>
    <dbReference type="NCBI Taxonomy" id="1073353"/>
    <lineage>
        <taxon>Bacteria</taxon>
        <taxon>Pseudomonadati</taxon>
        <taxon>Campylobacterota</taxon>
        <taxon>Epsilonproteobacteria</taxon>
        <taxon>Campylobacterales</taxon>
        <taxon>Campylobacteraceae</taxon>
        <taxon>Campylobacter</taxon>
    </lineage>
</organism>